<dbReference type="RefSeq" id="WP_192785215.1">
    <property type="nucleotide sequence ID" value="NZ_JADBEK010000001.1"/>
</dbReference>
<dbReference type="Proteomes" id="UP000633509">
    <property type="component" value="Unassembled WGS sequence"/>
</dbReference>
<proteinExistence type="predicted"/>
<dbReference type="EMBL" id="JADBEK010000001">
    <property type="protein sequence ID" value="MBE1584252.1"/>
    <property type="molecule type" value="Genomic_DNA"/>
</dbReference>
<protein>
    <recommendedName>
        <fullName evidence="3">Transposase</fullName>
    </recommendedName>
</protein>
<evidence type="ECO:0000313" key="2">
    <source>
        <dbReference type="Proteomes" id="UP000633509"/>
    </source>
</evidence>
<gene>
    <name evidence="1" type="ORF">H4W80_002510</name>
</gene>
<comment type="caution">
    <text evidence="1">The sequence shown here is derived from an EMBL/GenBank/DDBJ whole genome shotgun (WGS) entry which is preliminary data.</text>
</comment>
<name>A0ABR9LUC9_9ACTN</name>
<evidence type="ECO:0000313" key="1">
    <source>
        <dbReference type="EMBL" id="MBE1584252.1"/>
    </source>
</evidence>
<organism evidence="1 2">
    <name type="scientific">Nonomuraea angiospora</name>
    <dbReference type="NCBI Taxonomy" id="46172"/>
    <lineage>
        <taxon>Bacteria</taxon>
        <taxon>Bacillati</taxon>
        <taxon>Actinomycetota</taxon>
        <taxon>Actinomycetes</taxon>
        <taxon>Streptosporangiales</taxon>
        <taxon>Streptosporangiaceae</taxon>
        <taxon>Nonomuraea</taxon>
    </lineage>
</organism>
<reference evidence="1 2" key="1">
    <citation type="submission" date="2020-10" db="EMBL/GenBank/DDBJ databases">
        <title>Sequencing the genomes of 1000 actinobacteria strains.</title>
        <authorList>
            <person name="Klenk H.-P."/>
        </authorList>
    </citation>
    <scope>NUCLEOTIDE SEQUENCE [LARGE SCALE GENOMIC DNA]</scope>
    <source>
        <strain evidence="1 2">DSM 43173</strain>
    </source>
</reference>
<keyword evidence="2" id="KW-1185">Reference proteome</keyword>
<sequence length="80" mass="9096">MVAAVVAFIGAAAALSRLVHRRQWVEVFPVAPVTILRWHRNLVARRWTCPGRRRPGRRGTRRLIKALIVRTQFSSGTRPA</sequence>
<evidence type="ECO:0008006" key="3">
    <source>
        <dbReference type="Google" id="ProtNLM"/>
    </source>
</evidence>
<accession>A0ABR9LUC9</accession>